<evidence type="ECO:0000256" key="3">
    <source>
        <dbReference type="ARBA" id="ARBA00022801"/>
    </source>
</evidence>
<dbReference type="Gene3D" id="3.40.50.2300">
    <property type="match status" value="1"/>
</dbReference>
<protein>
    <recommendedName>
        <fullName evidence="2">protein-tyrosine-phosphatase</fullName>
        <ecNumber evidence="2">3.1.3.48</ecNumber>
    </recommendedName>
</protein>
<organism evidence="6">
    <name type="scientific">hydrothermal vent metagenome</name>
    <dbReference type="NCBI Taxonomy" id="652676"/>
    <lineage>
        <taxon>unclassified sequences</taxon>
        <taxon>metagenomes</taxon>
        <taxon>ecological metagenomes</taxon>
    </lineage>
</organism>
<gene>
    <name evidence="6" type="ORF">MNB_SUP05-5-586</name>
</gene>
<dbReference type="SUPFAM" id="SSF52788">
    <property type="entry name" value="Phosphotyrosine protein phosphatases I"/>
    <property type="match status" value="1"/>
</dbReference>
<name>A0A1W1CJA5_9ZZZZ</name>
<sequence length="149" mass="17097">MKILFVCMGNICRSPTAHGILEFLIKENNLKNIEVDSAGTHSYHIGSKPDTRSMKVAKENGVDISNQRARQVVESDFYYYDYLIALDTDNEQILLENAPKEYKYKVKKLLDYLPEVKNKSVPDPYYQGNFQGVYDLVFSACSKLLEKIT</sequence>
<dbReference type="InterPro" id="IPR023485">
    <property type="entry name" value="Ptyr_pPase"/>
</dbReference>
<dbReference type="AlphaFoldDB" id="A0A1W1CJA5"/>
<feature type="domain" description="Phosphotyrosine protein phosphatase I" evidence="5">
    <location>
        <begin position="1"/>
        <end position="147"/>
    </location>
</feature>
<dbReference type="InterPro" id="IPR036196">
    <property type="entry name" value="Ptyr_pPase_sf"/>
</dbReference>
<dbReference type="CDD" id="cd16343">
    <property type="entry name" value="LMWPTP"/>
    <property type="match status" value="1"/>
</dbReference>
<dbReference type="InterPro" id="IPR017867">
    <property type="entry name" value="Tyr_phospatase_low_mol_wt"/>
</dbReference>
<evidence type="ECO:0000313" key="6">
    <source>
        <dbReference type="EMBL" id="SFV65948.1"/>
    </source>
</evidence>
<dbReference type="EC" id="3.1.3.48" evidence="2"/>
<dbReference type="PANTHER" id="PTHR11717:SF7">
    <property type="entry name" value="LOW MOLECULAR WEIGHT PHOSPHOTYROSINE PROTEIN PHOSPHATASE"/>
    <property type="match status" value="1"/>
</dbReference>
<dbReference type="PANTHER" id="PTHR11717">
    <property type="entry name" value="LOW MOLECULAR WEIGHT PROTEIN TYROSINE PHOSPHATASE"/>
    <property type="match status" value="1"/>
</dbReference>
<evidence type="ECO:0000256" key="4">
    <source>
        <dbReference type="ARBA" id="ARBA00022912"/>
    </source>
</evidence>
<evidence type="ECO:0000256" key="2">
    <source>
        <dbReference type="ARBA" id="ARBA00013064"/>
    </source>
</evidence>
<evidence type="ECO:0000256" key="1">
    <source>
        <dbReference type="ARBA" id="ARBA00011063"/>
    </source>
</evidence>
<dbReference type="GO" id="GO:0004725">
    <property type="term" value="F:protein tyrosine phosphatase activity"/>
    <property type="evidence" value="ECO:0007669"/>
    <property type="project" value="UniProtKB-EC"/>
</dbReference>
<dbReference type="Pfam" id="PF01451">
    <property type="entry name" value="LMWPc"/>
    <property type="match status" value="1"/>
</dbReference>
<dbReference type="PRINTS" id="PR00719">
    <property type="entry name" value="LMWPTPASE"/>
</dbReference>
<dbReference type="SMART" id="SM00226">
    <property type="entry name" value="LMWPc"/>
    <property type="match status" value="1"/>
</dbReference>
<accession>A0A1W1CJA5</accession>
<evidence type="ECO:0000259" key="5">
    <source>
        <dbReference type="SMART" id="SM00226"/>
    </source>
</evidence>
<keyword evidence="3 6" id="KW-0378">Hydrolase</keyword>
<reference evidence="6" key="1">
    <citation type="submission" date="2016-10" db="EMBL/GenBank/DDBJ databases">
        <authorList>
            <person name="de Groot N.N."/>
        </authorList>
    </citation>
    <scope>NUCLEOTIDE SEQUENCE</scope>
</reference>
<dbReference type="EMBL" id="FPHJ01000049">
    <property type="protein sequence ID" value="SFV65948.1"/>
    <property type="molecule type" value="Genomic_DNA"/>
</dbReference>
<keyword evidence="4" id="KW-0904">Protein phosphatase</keyword>
<dbReference type="InterPro" id="IPR050438">
    <property type="entry name" value="LMW_PTPase"/>
</dbReference>
<comment type="similarity">
    <text evidence="1">Belongs to the low molecular weight phosphotyrosine protein phosphatase family.</text>
</comment>
<proteinExistence type="inferred from homology"/>